<protein>
    <submittedName>
        <fullName evidence="1">Uncharacterized protein</fullName>
    </submittedName>
</protein>
<dbReference type="EMBL" id="QPGL01000004">
    <property type="protein sequence ID" value="RCS68684.1"/>
    <property type="molecule type" value="Genomic_DNA"/>
</dbReference>
<organism evidence="1 2">
    <name type="scientific">Vibrio casei</name>
    <dbReference type="NCBI Taxonomy" id="673372"/>
    <lineage>
        <taxon>Bacteria</taxon>
        <taxon>Pseudomonadati</taxon>
        <taxon>Pseudomonadota</taxon>
        <taxon>Gammaproteobacteria</taxon>
        <taxon>Vibrionales</taxon>
        <taxon>Vibrionaceae</taxon>
        <taxon>Vibrio</taxon>
    </lineage>
</organism>
<accession>A0A368LFW4</accession>
<keyword evidence="2" id="KW-1185">Reference proteome</keyword>
<dbReference type="RefSeq" id="WP_086957828.1">
    <property type="nucleotide sequence ID" value="NZ_FUKS01000002.1"/>
</dbReference>
<name>A0A368LFW4_9VIBR</name>
<reference evidence="1 2" key="1">
    <citation type="journal article" date="2017" name="Elife">
        <title>Extensive horizontal gene transfer in cheese-associated bacteria.</title>
        <authorList>
            <person name="Bonham K.S."/>
            <person name="Wolfe B.E."/>
            <person name="Dutton R.J."/>
        </authorList>
    </citation>
    <scope>NUCLEOTIDE SEQUENCE [LARGE SCALE GENOMIC DNA]</scope>
    <source>
        <strain evidence="1 2">JB196</strain>
    </source>
</reference>
<dbReference type="AlphaFoldDB" id="A0A368LFW4"/>
<comment type="caution">
    <text evidence="1">The sequence shown here is derived from an EMBL/GenBank/DDBJ whole genome shotgun (WGS) entry which is preliminary data.</text>
</comment>
<sequence length="169" mass="19403">MTDIRAPYAYSILQEKGVSKEKLNELGFKRGYWVSRQLALEAAEELGVDKHDLLINSDELVNQRFKSKLRGNLTSYLFEYSGAFRYSASINHMRIIGVEKVRDIALPTRVMDALLLERTLHQIIARSRYMLTELNSKFAASEQAVVFSDQKAPGLFKPRSPYKQKTNDQ</sequence>
<proteinExistence type="predicted"/>
<gene>
    <name evidence="1" type="ORF">CIK83_17380</name>
</gene>
<evidence type="ECO:0000313" key="2">
    <source>
        <dbReference type="Proteomes" id="UP000252479"/>
    </source>
</evidence>
<dbReference type="GeneID" id="303190694"/>
<dbReference type="Proteomes" id="UP000252479">
    <property type="component" value="Unassembled WGS sequence"/>
</dbReference>
<evidence type="ECO:0000313" key="1">
    <source>
        <dbReference type="EMBL" id="RCS68684.1"/>
    </source>
</evidence>